<dbReference type="HAMAP" id="MF_02070">
    <property type="entry name" value="TagA_TarA"/>
    <property type="match status" value="1"/>
</dbReference>
<dbReference type="GO" id="GO:0047244">
    <property type="term" value="F:N-acetylglucosaminyldiphosphoundecaprenol N-acetyl-beta-D-mannosaminyltransferase activity"/>
    <property type="evidence" value="ECO:0007669"/>
    <property type="project" value="UniProtKB-UniRule"/>
</dbReference>
<organism evidence="6 7">
    <name type="scientific">Halanaerobacter jeridensis</name>
    <dbReference type="NCBI Taxonomy" id="706427"/>
    <lineage>
        <taxon>Bacteria</taxon>
        <taxon>Bacillati</taxon>
        <taxon>Bacillota</taxon>
        <taxon>Clostridia</taxon>
        <taxon>Halanaerobiales</taxon>
        <taxon>Halobacteroidaceae</taxon>
        <taxon>Halanaerobacter</taxon>
    </lineage>
</organism>
<comment type="catalytic activity">
    <reaction evidence="5">
        <text>UDP-N-acetyl-alpha-D-mannosamine + N-acetyl-alpha-D-glucosaminyl-di-trans,octa-cis-undecaprenyl diphosphate = N-acetyl-beta-D-mannosaminyl-(1-&gt;4)-N-acetyl-alpha-D-glucosaminyl di-trans,octa-cis-undecaprenyl diphosphate + UDP + H(+)</text>
        <dbReference type="Rhea" id="RHEA:16053"/>
        <dbReference type="ChEBI" id="CHEBI:15378"/>
        <dbReference type="ChEBI" id="CHEBI:58223"/>
        <dbReference type="ChEBI" id="CHEBI:62959"/>
        <dbReference type="ChEBI" id="CHEBI:68623"/>
        <dbReference type="ChEBI" id="CHEBI:132210"/>
        <dbReference type="EC" id="2.4.1.187"/>
    </reaction>
</comment>
<dbReference type="CDD" id="cd06533">
    <property type="entry name" value="Glyco_transf_WecG_TagA"/>
    <property type="match status" value="1"/>
</dbReference>
<evidence type="ECO:0000256" key="4">
    <source>
        <dbReference type="ARBA" id="ARBA00023316"/>
    </source>
</evidence>
<keyword evidence="4 5" id="KW-0961">Cell wall biogenesis/degradation</keyword>
<keyword evidence="2 5" id="KW-0808">Transferase</keyword>
<dbReference type="InterPro" id="IPR034714">
    <property type="entry name" value="TagA_TarA"/>
</dbReference>
<dbReference type="EMBL" id="JAFBDQ010000011">
    <property type="protein sequence ID" value="MBM7557298.1"/>
    <property type="molecule type" value="Genomic_DNA"/>
</dbReference>
<dbReference type="GO" id="GO:0019350">
    <property type="term" value="P:teichoic acid biosynthetic process"/>
    <property type="evidence" value="ECO:0007669"/>
    <property type="project" value="UniProtKB-UniRule"/>
</dbReference>
<dbReference type="InterPro" id="IPR004629">
    <property type="entry name" value="WecG_TagA_CpsF"/>
</dbReference>
<dbReference type="EC" id="2.4.1.187" evidence="5"/>
<dbReference type="RefSeq" id="WP_204702057.1">
    <property type="nucleotide sequence ID" value="NZ_JAFBDQ010000011.1"/>
</dbReference>
<dbReference type="PANTHER" id="PTHR34136">
    <property type="match status" value="1"/>
</dbReference>
<comment type="function">
    <text evidence="5">Catalyzes the conversion of GlcNAc-PP-undecaprenol into ManNAc-GlcNAc-PP-undecaprenol, the first committed lipid intermediate in the de novo synthesis of teichoic acid.</text>
</comment>
<keyword evidence="3 5" id="KW-0777">Teichoic acid biosynthesis</keyword>
<keyword evidence="7" id="KW-1185">Reference proteome</keyword>
<evidence type="ECO:0000256" key="1">
    <source>
        <dbReference type="ARBA" id="ARBA00022676"/>
    </source>
</evidence>
<dbReference type="AlphaFoldDB" id="A0A938XTL1"/>
<comment type="similarity">
    <text evidence="5">Belongs to the glycosyltransferase 26 family. TagA/TarA subfamily.</text>
</comment>
<sequence length="242" mass="27304">MREQVEILDVLVDRVDSAEALTKLTEFINSGSNQLVVTPNAEMIMQAQQDMRLKRIINRADLALPDGAGVVIASKILGTAIPERVAGVDVVKKLFEIGCQRNYSFYFLGGAPKIAEQAKEQVVNQYCNLEINVHHGYLTRVLEEKVINDIIKKSPDILLVGMGVPLQEKWLAEYLDQFSNVTGIGVGGAFDIIAGVKKRAPHWMQNLNLEWLYRVLQEPERIVRVAQLPKFIQQVLWQKIKK</sequence>
<evidence type="ECO:0000256" key="3">
    <source>
        <dbReference type="ARBA" id="ARBA00022944"/>
    </source>
</evidence>
<protein>
    <recommendedName>
        <fullName evidence="5">N-acetylglucosaminyldiphosphoundecaprenol N-acetyl-beta-D-mannosaminyltransferase</fullName>
        <ecNumber evidence="5">2.4.1.187</ecNumber>
    </recommendedName>
    <alternativeName>
        <fullName evidence="5">N-acetylmannosaminyltransferase</fullName>
    </alternativeName>
    <alternativeName>
        <fullName evidence="5">UDP-N-acetylmannosamine transferase</fullName>
    </alternativeName>
    <alternativeName>
        <fullName evidence="5">UDP-N-acetylmannosamine:N-acetylglucosaminyl pyrophosphorylundecaprenol N-acetylmannosaminyltransferase</fullName>
    </alternativeName>
</protein>
<name>A0A938XTL1_9FIRM</name>
<comment type="caution">
    <text evidence="6">The sequence shown here is derived from an EMBL/GenBank/DDBJ whole genome shotgun (WGS) entry which is preliminary data.</text>
</comment>
<evidence type="ECO:0000256" key="2">
    <source>
        <dbReference type="ARBA" id="ARBA00022679"/>
    </source>
</evidence>
<dbReference type="Pfam" id="PF03808">
    <property type="entry name" value="Glyco_tran_WecG"/>
    <property type="match status" value="1"/>
</dbReference>
<gene>
    <name evidence="6" type="ORF">JOC47_002164</name>
</gene>
<evidence type="ECO:0000313" key="6">
    <source>
        <dbReference type="EMBL" id="MBM7557298.1"/>
    </source>
</evidence>
<reference evidence="6" key="1">
    <citation type="submission" date="2021-01" db="EMBL/GenBank/DDBJ databases">
        <title>Genomic Encyclopedia of Type Strains, Phase IV (KMG-IV): sequencing the most valuable type-strain genomes for metagenomic binning, comparative biology and taxonomic classification.</title>
        <authorList>
            <person name="Goeker M."/>
        </authorList>
    </citation>
    <scope>NUCLEOTIDE SEQUENCE</scope>
    <source>
        <strain evidence="6">DSM 23230</strain>
    </source>
</reference>
<dbReference type="PANTHER" id="PTHR34136:SF1">
    <property type="entry name" value="UDP-N-ACETYL-D-MANNOSAMINURONIC ACID TRANSFERASE"/>
    <property type="match status" value="1"/>
</dbReference>
<dbReference type="GO" id="GO:0071555">
    <property type="term" value="P:cell wall organization"/>
    <property type="evidence" value="ECO:0007669"/>
    <property type="project" value="UniProtKB-KW"/>
</dbReference>
<evidence type="ECO:0000313" key="7">
    <source>
        <dbReference type="Proteomes" id="UP000774000"/>
    </source>
</evidence>
<dbReference type="Proteomes" id="UP000774000">
    <property type="component" value="Unassembled WGS sequence"/>
</dbReference>
<comment type="pathway">
    <text evidence="5">Cell wall biogenesis; teichoic acid biosynthesis.</text>
</comment>
<keyword evidence="1 5" id="KW-0328">Glycosyltransferase</keyword>
<accession>A0A938XTL1</accession>
<dbReference type="NCBIfam" id="TIGR00696">
    <property type="entry name" value="wecG_tagA_cpsF"/>
    <property type="match status" value="1"/>
</dbReference>
<evidence type="ECO:0000256" key="5">
    <source>
        <dbReference type="HAMAP-Rule" id="MF_02070"/>
    </source>
</evidence>
<proteinExistence type="inferred from homology"/>